<dbReference type="PROSITE" id="PS50975">
    <property type="entry name" value="ATP_GRASP"/>
    <property type="match status" value="1"/>
</dbReference>
<evidence type="ECO:0000313" key="6">
    <source>
        <dbReference type="EMBL" id="GAA1902282.1"/>
    </source>
</evidence>
<proteinExistence type="predicted"/>
<dbReference type="RefSeq" id="WP_344259191.1">
    <property type="nucleotide sequence ID" value="NZ_BAAAMJ010000009.1"/>
</dbReference>
<sequence>MPDLPAGRPANNRLLMVMPYEQLVRKAVAAGFRVWSLWDPALRGPAYLSQVAEHSEELLRADFGDVAGLRALVAKTARAHRVHAVLHMGSEATMVPVAAEAERLGLALNPASALRLLNDKAALRETLNTTPETTVAARCATTPADVRRAVAGRSLPAVVKPTGSAGSRGVALLRSAADLDRWEAAVRREGVPGPYLVEDYLTGPEFSVETLSSGGRHRLIGITAKQTSGPPGFVETGHFFPAPLSEPDRAAVLRATTDLLDRCGYRFGPAHTEVVLTSRGPRVVESQARLGGDRIPLLIATASGFDIEQAVFGILSDGRLPRPPEPHRHAAIRFFRLPPGRLTGTGDTGAIRALSHVHALHFPHAPGGLLPPVTNSATRHGYAVVHADTPQQAVRRLDEVESMLAASVAETGGPRQEGAAR</sequence>
<dbReference type="Pfam" id="PF13535">
    <property type="entry name" value="ATP-grasp_4"/>
    <property type="match status" value="1"/>
</dbReference>
<dbReference type="InterPro" id="IPR040570">
    <property type="entry name" value="LAL_C2"/>
</dbReference>
<evidence type="ECO:0000256" key="3">
    <source>
        <dbReference type="ARBA" id="ARBA00022840"/>
    </source>
</evidence>
<dbReference type="PANTHER" id="PTHR43585">
    <property type="entry name" value="FUMIPYRROLE BIOSYNTHESIS PROTEIN C"/>
    <property type="match status" value="1"/>
</dbReference>
<dbReference type="SUPFAM" id="SSF56059">
    <property type="entry name" value="Glutathione synthetase ATP-binding domain-like"/>
    <property type="match status" value="1"/>
</dbReference>
<dbReference type="EMBL" id="BAAAMJ010000009">
    <property type="protein sequence ID" value="GAA1902282.1"/>
    <property type="molecule type" value="Genomic_DNA"/>
</dbReference>
<evidence type="ECO:0000256" key="4">
    <source>
        <dbReference type="PROSITE-ProRule" id="PRU00409"/>
    </source>
</evidence>
<evidence type="ECO:0000313" key="7">
    <source>
        <dbReference type="Proteomes" id="UP001501303"/>
    </source>
</evidence>
<keyword evidence="3 4" id="KW-0067">ATP-binding</keyword>
<dbReference type="Proteomes" id="UP001501303">
    <property type="component" value="Unassembled WGS sequence"/>
</dbReference>
<comment type="caution">
    <text evidence="6">The sequence shown here is derived from an EMBL/GenBank/DDBJ whole genome shotgun (WGS) entry which is preliminary data.</text>
</comment>
<keyword evidence="2 4" id="KW-0547">Nucleotide-binding</keyword>
<accession>A0ABN2NU77</accession>
<evidence type="ECO:0000259" key="5">
    <source>
        <dbReference type="PROSITE" id="PS50975"/>
    </source>
</evidence>
<name>A0ABN2NU77_9ACTN</name>
<dbReference type="InterPro" id="IPR052032">
    <property type="entry name" value="ATP-dep_AA_Ligase"/>
</dbReference>
<dbReference type="PANTHER" id="PTHR43585:SF2">
    <property type="entry name" value="ATP-GRASP ENZYME FSQD"/>
    <property type="match status" value="1"/>
</dbReference>
<gene>
    <name evidence="6" type="ORF">GCM10009716_10190</name>
</gene>
<keyword evidence="1" id="KW-0436">Ligase</keyword>
<dbReference type="SMART" id="SM01209">
    <property type="entry name" value="GARS_A"/>
    <property type="match status" value="1"/>
</dbReference>
<dbReference type="Pfam" id="PF18603">
    <property type="entry name" value="LAL_C2"/>
    <property type="match status" value="1"/>
</dbReference>
<dbReference type="InterPro" id="IPR011761">
    <property type="entry name" value="ATP-grasp"/>
</dbReference>
<keyword evidence="7" id="KW-1185">Reference proteome</keyword>
<evidence type="ECO:0000256" key="2">
    <source>
        <dbReference type="ARBA" id="ARBA00022741"/>
    </source>
</evidence>
<protein>
    <recommendedName>
        <fullName evidence="5">ATP-grasp domain-containing protein</fullName>
    </recommendedName>
</protein>
<feature type="domain" description="ATP-grasp" evidence="5">
    <location>
        <begin position="124"/>
        <end position="316"/>
    </location>
</feature>
<organism evidence="6 7">
    <name type="scientific">Streptomyces sodiiphilus</name>
    <dbReference type="NCBI Taxonomy" id="226217"/>
    <lineage>
        <taxon>Bacteria</taxon>
        <taxon>Bacillati</taxon>
        <taxon>Actinomycetota</taxon>
        <taxon>Actinomycetes</taxon>
        <taxon>Kitasatosporales</taxon>
        <taxon>Streptomycetaceae</taxon>
        <taxon>Streptomyces</taxon>
    </lineage>
</organism>
<reference evidence="6 7" key="1">
    <citation type="journal article" date="2019" name="Int. J. Syst. Evol. Microbiol.">
        <title>The Global Catalogue of Microorganisms (GCM) 10K type strain sequencing project: providing services to taxonomists for standard genome sequencing and annotation.</title>
        <authorList>
            <consortium name="The Broad Institute Genomics Platform"/>
            <consortium name="The Broad Institute Genome Sequencing Center for Infectious Disease"/>
            <person name="Wu L."/>
            <person name="Ma J."/>
        </authorList>
    </citation>
    <scope>NUCLEOTIDE SEQUENCE [LARGE SCALE GENOMIC DNA]</scope>
    <source>
        <strain evidence="6 7">JCM 13581</strain>
    </source>
</reference>
<evidence type="ECO:0000256" key="1">
    <source>
        <dbReference type="ARBA" id="ARBA00022598"/>
    </source>
</evidence>
<dbReference type="Gene3D" id="3.30.470.20">
    <property type="entry name" value="ATP-grasp fold, B domain"/>
    <property type="match status" value="1"/>
</dbReference>